<feature type="compositionally biased region" description="Basic and acidic residues" evidence="1">
    <location>
        <begin position="74"/>
        <end position="92"/>
    </location>
</feature>
<keyword evidence="2" id="KW-0732">Signal</keyword>
<proteinExistence type="predicted"/>
<dbReference type="AlphaFoldDB" id="A0A9X1T4A1"/>
<sequence length="125" mass="13103">MRSNIVATSIFAAAVTLSAAASAQTVPGSDYFQTRADEASRADVAASGVYGGASEGARAYGFATNERVPGSDYGRTRANEKARAMVRDEDYRGSAGAAGTVSQTRVPGSDYGRTIRNEQIRDSVR</sequence>
<name>A0A9X1T4A1_9HYPH</name>
<dbReference type="RefSeq" id="WP_233718370.1">
    <property type="nucleotide sequence ID" value="NZ_JAJUWU010000004.1"/>
</dbReference>
<feature type="region of interest" description="Disordered" evidence="1">
    <location>
        <begin position="69"/>
        <end position="125"/>
    </location>
</feature>
<gene>
    <name evidence="3" type="ORF">LZD57_05680</name>
</gene>
<accession>A0A9X1T4A1</accession>
<feature type="signal peptide" evidence="2">
    <location>
        <begin position="1"/>
        <end position="23"/>
    </location>
</feature>
<evidence type="ECO:0000256" key="1">
    <source>
        <dbReference type="SAM" id="MobiDB-lite"/>
    </source>
</evidence>
<evidence type="ECO:0000313" key="3">
    <source>
        <dbReference type="EMBL" id="MCE7027474.1"/>
    </source>
</evidence>
<keyword evidence="4" id="KW-1185">Reference proteome</keyword>
<dbReference type="Proteomes" id="UP001139035">
    <property type="component" value="Unassembled WGS sequence"/>
</dbReference>
<comment type="caution">
    <text evidence="3">The sequence shown here is derived from an EMBL/GenBank/DDBJ whole genome shotgun (WGS) entry which is preliminary data.</text>
</comment>
<dbReference type="EMBL" id="JAJUWU010000004">
    <property type="protein sequence ID" value="MCE7027474.1"/>
    <property type="molecule type" value="Genomic_DNA"/>
</dbReference>
<feature type="compositionally biased region" description="Basic and acidic residues" evidence="1">
    <location>
        <begin position="113"/>
        <end position="125"/>
    </location>
</feature>
<organism evidence="3 4">
    <name type="scientific">Jiella avicenniae</name>
    <dbReference type="NCBI Taxonomy" id="2907202"/>
    <lineage>
        <taxon>Bacteria</taxon>
        <taxon>Pseudomonadati</taxon>
        <taxon>Pseudomonadota</taxon>
        <taxon>Alphaproteobacteria</taxon>
        <taxon>Hyphomicrobiales</taxon>
        <taxon>Aurantimonadaceae</taxon>
        <taxon>Jiella</taxon>
    </lineage>
</organism>
<evidence type="ECO:0008006" key="5">
    <source>
        <dbReference type="Google" id="ProtNLM"/>
    </source>
</evidence>
<protein>
    <recommendedName>
        <fullName evidence="5">Hydroxyquinol 1,2-dioxygenase</fullName>
    </recommendedName>
</protein>
<feature type="chain" id="PRO_5040798796" description="Hydroxyquinol 1,2-dioxygenase" evidence="2">
    <location>
        <begin position="24"/>
        <end position="125"/>
    </location>
</feature>
<evidence type="ECO:0000313" key="4">
    <source>
        <dbReference type="Proteomes" id="UP001139035"/>
    </source>
</evidence>
<evidence type="ECO:0000256" key="2">
    <source>
        <dbReference type="SAM" id="SignalP"/>
    </source>
</evidence>
<reference evidence="3" key="1">
    <citation type="submission" date="2022-01" db="EMBL/GenBank/DDBJ databases">
        <title>Jiella avicenniae sp. nov., a novel endophytic bacterium isolated from bark of Avicennia marina.</title>
        <authorList>
            <person name="Tuo L."/>
        </authorList>
    </citation>
    <scope>NUCLEOTIDE SEQUENCE</scope>
    <source>
        <strain evidence="3">CBK1P-4</strain>
    </source>
</reference>